<evidence type="ECO:0000259" key="4">
    <source>
        <dbReference type="Pfam" id="PF10342"/>
    </source>
</evidence>
<evidence type="ECO:0000313" key="6">
    <source>
        <dbReference type="Proteomes" id="UP000288859"/>
    </source>
</evidence>
<evidence type="ECO:0000256" key="1">
    <source>
        <dbReference type="ARBA" id="ARBA00022729"/>
    </source>
</evidence>
<dbReference type="InterPro" id="IPR018466">
    <property type="entry name" value="Kre9/Knh1-like_N"/>
</dbReference>
<feature type="domain" description="Yeast cell wall synthesis Kre9/Knh1-like N-terminal" evidence="4">
    <location>
        <begin position="33"/>
        <end position="131"/>
    </location>
</feature>
<feature type="compositionally biased region" description="Polar residues" evidence="2">
    <location>
        <begin position="167"/>
        <end position="179"/>
    </location>
</feature>
<evidence type="ECO:0000256" key="3">
    <source>
        <dbReference type="SAM" id="SignalP"/>
    </source>
</evidence>
<protein>
    <recommendedName>
        <fullName evidence="4">Yeast cell wall synthesis Kre9/Knh1-like N-terminal domain-containing protein</fullName>
    </recommendedName>
</protein>
<dbReference type="AlphaFoldDB" id="A0A438MXC2"/>
<dbReference type="VEuPathDB" id="FungiDB:PV10_04967"/>
<dbReference type="PANTHER" id="PTHR40633:SF1">
    <property type="entry name" value="GPI ANCHORED SERINE-THREONINE RICH PROTEIN (AFU_ORTHOLOGUE AFUA_1G03630)"/>
    <property type="match status" value="1"/>
</dbReference>
<evidence type="ECO:0000313" key="5">
    <source>
        <dbReference type="EMBL" id="RVX67589.1"/>
    </source>
</evidence>
<feature type="signal peptide" evidence="3">
    <location>
        <begin position="1"/>
        <end position="19"/>
    </location>
</feature>
<dbReference type="InterPro" id="IPR052982">
    <property type="entry name" value="SRP1/TIP1-like"/>
</dbReference>
<name>A0A438MXC2_EXOME</name>
<proteinExistence type="predicted"/>
<feature type="chain" id="PRO_5019563480" description="Yeast cell wall synthesis Kre9/Knh1-like N-terminal domain-containing protein" evidence="3">
    <location>
        <begin position="20"/>
        <end position="275"/>
    </location>
</feature>
<dbReference type="EMBL" id="NAJM01000046">
    <property type="protein sequence ID" value="RVX67589.1"/>
    <property type="molecule type" value="Genomic_DNA"/>
</dbReference>
<dbReference type="Proteomes" id="UP000288859">
    <property type="component" value="Unassembled WGS sequence"/>
</dbReference>
<feature type="compositionally biased region" description="Low complexity" evidence="2">
    <location>
        <begin position="133"/>
        <end position="159"/>
    </location>
</feature>
<dbReference type="Pfam" id="PF10342">
    <property type="entry name" value="Kre9_KNH"/>
    <property type="match status" value="1"/>
</dbReference>
<dbReference type="PANTHER" id="PTHR40633">
    <property type="entry name" value="MATRIX PROTEIN, PUTATIVE (AFU_ORTHOLOGUE AFUA_8G05410)-RELATED"/>
    <property type="match status" value="1"/>
</dbReference>
<gene>
    <name evidence="5" type="ORF">B0A52_08118</name>
</gene>
<accession>A0A438MXC2</accession>
<evidence type="ECO:0000256" key="2">
    <source>
        <dbReference type="SAM" id="MobiDB-lite"/>
    </source>
</evidence>
<feature type="region of interest" description="Disordered" evidence="2">
    <location>
        <begin position="132"/>
        <end position="211"/>
    </location>
</feature>
<comment type="caution">
    <text evidence="5">The sequence shown here is derived from an EMBL/GenBank/DDBJ whole genome shotgun (WGS) entry which is preliminary data.</text>
</comment>
<keyword evidence="1 3" id="KW-0732">Signal</keyword>
<organism evidence="5 6">
    <name type="scientific">Exophiala mesophila</name>
    <name type="common">Black yeast-like fungus</name>
    <dbReference type="NCBI Taxonomy" id="212818"/>
    <lineage>
        <taxon>Eukaryota</taxon>
        <taxon>Fungi</taxon>
        <taxon>Dikarya</taxon>
        <taxon>Ascomycota</taxon>
        <taxon>Pezizomycotina</taxon>
        <taxon>Eurotiomycetes</taxon>
        <taxon>Chaetothyriomycetidae</taxon>
        <taxon>Chaetothyriales</taxon>
        <taxon>Herpotrichiellaceae</taxon>
        <taxon>Exophiala</taxon>
    </lineage>
</organism>
<reference evidence="5 6" key="1">
    <citation type="submission" date="2017-03" db="EMBL/GenBank/DDBJ databases">
        <title>Genomes of endolithic fungi from Antarctica.</title>
        <authorList>
            <person name="Coleine C."/>
            <person name="Masonjones S."/>
            <person name="Stajich J.E."/>
        </authorList>
    </citation>
    <scope>NUCLEOTIDE SEQUENCE [LARGE SCALE GENOMIC DNA]</scope>
    <source>
        <strain evidence="5 6">CCFEE 6314</strain>
    </source>
</reference>
<sequence>MHSILLGFAVTGLASFAHAYTKPTTNTWGPLLTPDLTSPVTQGETYKVTWDPEDHDTDGVTVSLVLCHGPSSNCVPSDDAIVEGVPAARKFFDWTVPSDLAPGKQATDTGYGMLIIVDGTGEFQYSTQFSVLSGKGSSDTTSSSKPSTTSAPVSSSTNSGIILEPPVTTNWDKTTTASTDVPHGPTKSEPLTTASGGPPGPKPTGNSFTYDGTTYTTFTPVATTSADVTAAGATSGTTTATASGVSASSFEGSAPRLGSSMAGLMAVAGFAVLAL</sequence>
<dbReference type="OrthoDB" id="4094614at2759"/>